<evidence type="ECO:0000256" key="8">
    <source>
        <dbReference type="ARBA" id="ARBA00023136"/>
    </source>
</evidence>
<evidence type="ECO:0000256" key="5">
    <source>
        <dbReference type="ARBA" id="ARBA00022970"/>
    </source>
</evidence>
<evidence type="ECO:0000256" key="10">
    <source>
        <dbReference type="RuleBase" id="RU362000"/>
    </source>
</evidence>
<proteinExistence type="inferred from homology"/>
<comment type="subcellular location">
    <subcellularLocation>
        <location evidence="1 10">Mitochondrion membrane</location>
        <topology evidence="1 10">Multi-pass membrane protein</topology>
    </subcellularLocation>
</comment>
<dbReference type="Proteomes" id="UP000192578">
    <property type="component" value="Unassembled WGS sequence"/>
</dbReference>
<comment type="caution">
    <text evidence="10">Lacks conserved residue(s) required for the propagation of feature annotation.</text>
</comment>
<keyword evidence="6 10" id="KW-1133">Transmembrane helix</keyword>
<accession>A0A9X6RNB1</accession>
<keyword evidence="7 10" id="KW-0496">Mitochondrion</keyword>
<dbReference type="EMBL" id="MTYJ01000326">
    <property type="protein sequence ID" value="OWA53511.1"/>
    <property type="molecule type" value="Genomic_DNA"/>
</dbReference>
<comment type="catalytic activity">
    <reaction evidence="9">
        <text>L-serine(in) = L-serine(out)</text>
        <dbReference type="Rhea" id="RHEA:35031"/>
        <dbReference type="ChEBI" id="CHEBI:33384"/>
    </reaction>
</comment>
<evidence type="ECO:0000256" key="7">
    <source>
        <dbReference type="ARBA" id="ARBA00023128"/>
    </source>
</evidence>
<organism evidence="11 12">
    <name type="scientific">Hypsibius exemplaris</name>
    <name type="common">Freshwater tardigrade</name>
    <dbReference type="NCBI Taxonomy" id="2072580"/>
    <lineage>
        <taxon>Eukaryota</taxon>
        <taxon>Metazoa</taxon>
        <taxon>Ecdysozoa</taxon>
        <taxon>Tardigrada</taxon>
        <taxon>Eutardigrada</taxon>
        <taxon>Parachela</taxon>
        <taxon>Hypsibioidea</taxon>
        <taxon>Hypsibiidae</taxon>
        <taxon>Hypsibius</taxon>
    </lineage>
</organism>
<comment type="caution">
    <text evidence="11">The sequence shown here is derived from an EMBL/GenBank/DDBJ whole genome shotgun (WGS) entry which is preliminary data.</text>
</comment>
<evidence type="ECO:0000313" key="12">
    <source>
        <dbReference type="Proteomes" id="UP000192578"/>
    </source>
</evidence>
<dbReference type="Pfam" id="PF03820">
    <property type="entry name" value="SFXNs"/>
    <property type="match status" value="1"/>
</dbReference>
<keyword evidence="3" id="KW-0813">Transport</keyword>
<dbReference type="PANTHER" id="PTHR11153">
    <property type="entry name" value="SIDEROFLEXIN"/>
    <property type="match status" value="1"/>
</dbReference>
<dbReference type="GO" id="GO:0005743">
    <property type="term" value="C:mitochondrial inner membrane"/>
    <property type="evidence" value="ECO:0007669"/>
    <property type="project" value="TreeGrafter"/>
</dbReference>
<dbReference type="InterPro" id="IPR004686">
    <property type="entry name" value="Mtc"/>
</dbReference>
<evidence type="ECO:0000256" key="4">
    <source>
        <dbReference type="ARBA" id="ARBA00022692"/>
    </source>
</evidence>
<dbReference type="PANTHER" id="PTHR11153:SF20">
    <property type="entry name" value="SIDEROFLEXIN-3"/>
    <property type="match status" value="1"/>
</dbReference>
<keyword evidence="4 10" id="KW-0812">Transmembrane</keyword>
<dbReference type="GO" id="GO:0140300">
    <property type="term" value="P:serine import into mitochondrion"/>
    <property type="evidence" value="ECO:0007669"/>
    <property type="project" value="TreeGrafter"/>
</dbReference>
<evidence type="ECO:0000256" key="6">
    <source>
        <dbReference type="ARBA" id="ARBA00022989"/>
    </source>
</evidence>
<feature type="transmembrane region" description="Helical" evidence="10">
    <location>
        <begin position="284"/>
        <end position="304"/>
    </location>
</feature>
<dbReference type="GO" id="GO:0015075">
    <property type="term" value="F:monoatomic ion transmembrane transporter activity"/>
    <property type="evidence" value="ECO:0007669"/>
    <property type="project" value="InterPro"/>
</dbReference>
<comment type="similarity">
    <text evidence="2 10">Belongs to the sideroflexin family.</text>
</comment>
<evidence type="ECO:0000256" key="1">
    <source>
        <dbReference type="ARBA" id="ARBA00004225"/>
    </source>
</evidence>
<feature type="transmembrane region" description="Helical" evidence="10">
    <location>
        <begin position="246"/>
        <end position="264"/>
    </location>
</feature>
<dbReference type="OrthoDB" id="6608471at2759"/>
<evidence type="ECO:0000256" key="3">
    <source>
        <dbReference type="ARBA" id="ARBA00022448"/>
    </source>
</evidence>
<keyword evidence="8 10" id="KW-0472">Membrane</keyword>
<evidence type="ECO:0000313" key="11">
    <source>
        <dbReference type="EMBL" id="OWA53511.1"/>
    </source>
</evidence>
<gene>
    <name evidence="11" type="ORF">BV898_17937</name>
</gene>
<keyword evidence="5" id="KW-0029">Amino-acid transport</keyword>
<evidence type="ECO:0000256" key="9">
    <source>
        <dbReference type="ARBA" id="ARBA00036416"/>
    </source>
</evidence>
<protein>
    <recommendedName>
        <fullName evidence="10">Sidoreflexin</fullName>
    </recommendedName>
</protein>
<sequence length="337" mass="36868">MAPAHSTTKTNPTVEPLDGALGRINIDEPRWDQTTYEGRAKHFFTITNPLNLLKGDKELEEARRIVLGYKAGEKVPGLTVDKLWNAKHVYDSAFHPDSGEKMFILGRMSAQVPCNMFITGMMMSFYKTTPAVVFWQWVNQSFNAIVNYTNRSGDKPITNKTLGTAYAMATTGATATALALNALTKKAPPLIGRFVPFAAVAAANCINIPIIRQRELVDGIPVTDKTGELKIGESSLAAKSAITKVALSRICMAVPGMVLPPILMNYLETKTHFFKRYPWAPAPLQIAVCGACLVFATPLCCALFPQRSSMKVSQLEPSLQKIAASHGIDEVYFNKGL</sequence>
<reference evidence="12" key="1">
    <citation type="submission" date="2017-01" db="EMBL/GenBank/DDBJ databases">
        <title>Comparative genomics of anhydrobiosis in the tardigrade Hypsibius dujardini.</title>
        <authorList>
            <person name="Yoshida Y."/>
            <person name="Koutsovoulos G."/>
            <person name="Laetsch D."/>
            <person name="Stevens L."/>
            <person name="Kumar S."/>
            <person name="Horikawa D."/>
            <person name="Ishino K."/>
            <person name="Komine S."/>
            <person name="Tomita M."/>
            <person name="Blaxter M."/>
            <person name="Arakawa K."/>
        </authorList>
    </citation>
    <scope>NUCLEOTIDE SEQUENCE [LARGE SCALE GENOMIC DNA]</scope>
    <source>
        <strain evidence="12">Z151</strain>
    </source>
</reference>
<dbReference type="AlphaFoldDB" id="A0A9X6RNB1"/>
<evidence type="ECO:0000256" key="2">
    <source>
        <dbReference type="ARBA" id="ARBA00005974"/>
    </source>
</evidence>
<name>A0A9X6RNB1_HYPEX</name>
<keyword evidence="12" id="KW-1185">Reference proteome</keyword>
<dbReference type="NCBIfam" id="TIGR00798">
    <property type="entry name" value="mtc"/>
    <property type="match status" value="1"/>
</dbReference>